<evidence type="ECO:0000256" key="4">
    <source>
        <dbReference type="ARBA" id="ARBA00022741"/>
    </source>
</evidence>
<protein>
    <recommendedName>
        <fullName evidence="1">non-specific serine/threonine protein kinase</fullName>
        <ecNumber evidence="1">2.7.11.1</ecNumber>
    </recommendedName>
</protein>
<keyword evidence="3" id="KW-0808">Transferase</keyword>
<comment type="caution">
    <text evidence="10">The sequence shown here is derived from an EMBL/GenBank/DDBJ whole genome shotgun (WGS) entry which is preliminary data.</text>
</comment>
<keyword evidence="4" id="KW-0547">Nucleotide-binding</keyword>
<dbReference type="GO" id="GO:0005524">
    <property type="term" value="F:ATP binding"/>
    <property type="evidence" value="ECO:0007669"/>
    <property type="project" value="UniProtKB-KW"/>
</dbReference>
<dbReference type="InterPro" id="IPR011009">
    <property type="entry name" value="Kinase-like_dom_sf"/>
</dbReference>
<evidence type="ECO:0000259" key="9">
    <source>
        <dbReference type="Pfam" id="PF01163"/>
    </source>
</evidence>
<dbReference type="EC" id="2.7.11.1" evidence="1"/>
<dbReference type="InterPro" id="IPR018934">
    <property type="entry name" value="RIO_dom"/>
</dbReference>
<evidence type="ECO:0000256" key="1">
    <source>
        <dbReference type="ARBA" id="ARBA00012513"/>
    </source>
</evidence>
<reference evidence="10" key="1">
    <citation type="submission" date="2020-10" db="EMBL/GenBank/DDBJ databases">
        <title>High-Quality Genome Resource of Clonostachys rosea strain S41 by Oxford Nanopore Long-Read Sequencing.</title>
        <authorList>
            <person name="Wang H."/>
        </authorList>
    </citation>
    <scope>NUCLEOTIDE SEQUENCE</scope>
    <source>
        <strain evidence="10">S41</strain>
    </source>
</reference>
<sequence length="252" mass="28999">MANMETMLAVESASNYIFYRIKRNDQVVYVNISNPDIIPEDSRTYGPSAIAALSKLDAWKDTSWVTLHVHLDEKGLRYEKDTLPPHSVPKDILLDRYPMHDISTLRVLRQIKYRTSEVSYNGKPSILKIARFPYEIRWVIQEIQAYHSLEGSLLAPKLLAYVSESSSSDRVIGFLVEKIEGRYPTTEDLELCQQSLRQLHSFLIHGDLCKYNILITREGLRFIDLEDSVLIGNKAWSSEGAEKEMQGLFFQI</sequence>
<keyword evidence="2" id="KW-0723">Serine/threonine-protein kinase</keyword>
<evidence type="ECO:0000256" key="6">
    <source>
        <dbReference type="ARBA" id="ARBA00022840"/>
    </source>
</evidence>
<gene>
    <name evidence="10" type="ORF">IM811_001628</name>
</gene>
<dbReference type="Gene3D" id="1.10.510.10">
    <property type="entry name" value="Transferase(Phosphotransferase) domain 1"/>
    <property type="match status" value="1"/>
</dbReference>
<evidence type="ECO:0000313" key="11">
    <source>
        <dbReference type="Proteomes" id="UP000616885"/>
    </source>
</evidence>
<evidence type="ECO:0000256" key="3">
    <source>
        <dbReference type="ARBA" id="ARBA00022679"/>
    </source>
</evidence>
<comment type="catalytic activity">
    <reaction evidence="8">
        <text>L-seryl-[protein] + ATP = O-phospho-L-seryl-[protein] + ADP + H(+)</text>
        <dbReference type="Rhea" id="RHEA:17989"/>
        <dbReference type="Rhea" id="RHEA-COMP:9863"/>
        <dbReference type="Rhea" id="RHEA-COMP:11604"/>
        <dbReference type="ChEBI" id="CHEBI:15378"/>
        <dbReference type="ChEBI" id="CHEBI:29999"/>
        <dbReference type="ChEBI" id="CHEBI:30616"/>
        <dbReference type="ChEBI" id="CHEBI:83421"/>
        <dbReference type="ChEBI" id="CHEBI:456216"/>
        <dbReference type="EC" id="2.7.11.1"/>
    </reaction>
</comment>
<dbReference type="Pfam" id="PF01163">
    <property type="entry name" value="RIO1"/>
    <property type="match status" value="1"/>
</dbReference>
<dbReference type="GO" id="GO:0004674">
    <property type="term" value="F:protein serine/threonine kinase activity"/>
    <property type="evidence" value="ECO:0007669"/>
    <property type="project" value="UniProtKB-KW"/>
</dbReference>
<organism evidence="10 11">
    <name type="scientific">Bionectria ochroleuca</name>
    <name type="common">Gliocladium roseum</name>
    <dbReference type="NCBI Taxonomy" id="29856"/>
    <lineage>
        <taxon>Eukaryota</taxon>
        <taxon>Fungi</taxon>
        <taxon>Dikarya</taxon>
        <taxon>Ascomycota</taxon>
        <taxon>Pezizomycotina</taxon>
        <taxon>Sordariomycetes</taxon>
        <taxon>Hypocreomycetidae</taxon>
        <taxon>Hypocreales</taxon>
        <taxon>Bionectriaceae</taxon>
        <taxon>Clonostachys</taxon>
    </lineage>
</organism>
<name>A0A8H7TU05_BIOOC</name>
<evidence type="ECO:0000256" key="5">
    <source>
        <dbReference type="ARBA" id="ARBA00022777"/>
    </source>
</evidence>
<comment type="catalytic activity">
    <reaction evidence="7">
        <text>L-threonyl-[protein] + ATP = O-phospho-L-threonyl-[protein] + ADP + H(+)</text>
        <dbReference type="Rhea" id="RHEA:46608"/>
        <dbReference type="Rhea" id="RHEA-COMP:11060"/>
        <dbReference type="Rhea" id="RHEA-COMP:11605"/>
        <dbReference type="ChEBI" id="CHEBI:15378"/>
        <dbReference type="ChEBI" id="CHEBI:30013"/>
        <dbReference type="ChEBI" id="CHEBI:30616"/>
        <dbReference type="ChEBI" id="CHEBI:61977"/>
        <dbReference type="ChEBI" id="CHEBI:456216"/>
        <dbReference type="EC" id="2.7.11.1"/>
    </reaction>
</comment>
<dbReference type="SUPFAM" id="SSF56112">
    <property type="entry name" value="Protein kinase-like (PK-like)"/>
    <property type="match status" value="1"/>
</dbReference>
<evidence type="ECO:0000256" key="7">
    <source>
        <dbReference type="ARBA" id="ARBA00047899"/>
    </source>
</evidence>
<dbReference type="EMBL" id="JADCTT010000001">
    <property type="protein sequence ID" value="KAF9759934.1"/>
    <property type="molecule type" value="Genomic_DNA"/>
</dbReference>
<dbReference type="AlphaFoldDB" id="A0A8H7TU05"/>
<keyword evidence="5" id="KW-0418">Kinase</keyword>
<evidence type="ECO:0000313" key="10">
    <source>
        <dbReference type="EMBL" id="KAF9759934.1"/>
    </source>
</evidence>
<feature type="domain" description="RIO-type" evidence="9">
    <location>
        <begin position="199"/>
        <end position="234"/>
    </location>
</feature>
<keyword evidence="6" id="KW-0067">ATP-binding</keyword>
<evidence type="ECO:0000256" key="2">
    <source>
        <dbReference type="ARBA" id="ARBA00022527"/>
    </source>
</evidence>
<accession>A0A8H7TU05</accession>
<evidence type="ECO:0000256" key="8">
    <source>
        <dbReference type="ARBA" id="ARBA00048679"/>
    </source>
</evidence>
<proteinExistence type="predicted"/>
<dbReference type="Proteomes" id="UP000616885">
    <property type="component" value="Unassembled WGS sequence"/>
</dbReference>